<evidence type="ECO:0000313" key="1">
    <source>
        <dbReference type="EMBL" id="SFK99494.1"/>
    </source>
</evidence>
<name>A0A1I4E0W7_9HYPH</name>
<organism evidence="1 2">
    <name type="scientific">Pseudovibrio ascidiaceicola</name>
    <dbReference type="NCBI Taxonomy" id="285279"/>
    <lineage>
        <taxon>Bacteria</taxon>
        <taxon>Pseudomonadati</taxon>
        <taxon>Pseudomonadota</taxon>
        <taxon>Alphaproteobacteria</taxon>
        <taxon>Hyphomicrobiales</taxon>
        <taxon>Stappiaceae</taxon>
        <taxon>Pseudovibrio</taxon>
    </lineage>
</organism>
<gene>
    <name evidence="1" type="ORF">SAMN04488518_113123</name>
</gene>
<proteinExistence type="predicted"/>
<accession>A0A1I4E0W7</accession>
<reference evidence="1 2" key="1">
    <citation type="submission" date="2016-10" db="EMBL/GenBank/DDBJ databases">
        <authorList>
            <person name="Varghese N."/>
            <person name="Submissions S."/>
        </authorList>
    </citation>
    <scope>NUCLEOTIDE SEQUENCE [LARGE SCALE GENOMIC DNA]</scope>
    <source>
        <strain evidence="1 2">DSM 16392</strain>
    </source>
</reference>
<comment type="caution">
    <text evidence="1">The sequence shown here is derived from an EMBL/GenBank/DDBJ whole genome shotgun (WGS) entry which is preliminary data.</text>
</comment>
<protein>
    <recommendedName>
        <fullName evidence="3">Prophage minor tail protein Z (GPZ)</fullName>
    </recommendedName>
</protein>
<dbReference type="Proteomes" id="UP000199598">
    <property type="component" value="Unassembled WGS sequence"/>
</dbReference>
<evidence type="ECO:0008006" key="3">
    <source>
        <dbReference type="Google" id="ProtNLM"/>
    </source>
</evidence>
<evidence type="ECO:0000313" key="2">
    <source>
        <dbReference type="Proteomes" id="UP000199598"/>
    </source>
</evidence>
<keyword evidence="2" id="KW-1185">Reference proteome</keyword>
<sequence>MAPFTLKLDDNFIRFEKAVERIGNRKTAERAYRKVINKTGTKLRRGVLKTLPKQTGLPSRTIRKALGKPKRASASYKGNAASLSYVLTAKGGFISLKHFKPRELKRGGVVARPRGQRLYLEKAFMKGGRFPGRKTLNLGGAVFRANLNVGKRWYRGFHSLKSSVRIPDEMVIGPSKAQYDNATRSFAPAMEAEITRILAL</sequence>
<dbReference type="EMBL" id="FOSK01000013">
    <property type="protein sequence ID" value="SFK99494.1"/>
    <property type="molecule type" value="Genomic_DNA"/>
</dbReference>
<dbReference type="RefSeq" id="WP_139226391.1">
    <property type="nucleotide sequence ID" value="NZ_FOSK01000013.1"/>
</dbReference>